<sequence length="107" mass="11171">MHPFVTIAKVSCTERGLMSPVFFVIGYGIATGNYRAGTKDFLVNISPLSAVHSAHAINYFPSLGREAKGQCKSGIDNNSTRPAGPIFVLDNANAQAAKSASTGNSPA</sequence>
<organism evidence="1 2">
    <name type="scientific">Ditylenchus destructor</name>
    <dbReference type="NCBI Taxonomy" id="166010"/>
    <lineage>
        <taxon>Eukaryota</taxon>
        <taxon>Metazoa</taxon>
        <taxon>Ecdysozoa</taxon>
        <taxon>Nematoda</taxon>
        <taxon>Chromadorea</taxon>
        <taxon>Rhabditida</taxon>
        <taxon>Tylenchina</taxon>
        <taxon>Tylenchomorpha</taxon>
        <taxon>Sphaerularioidea</taxon>
        <taxon>Anguinidae</taxon>
        <taxon>Anguininae</taxon>
        <taxon>Ditylenchus</taxon>
    </lineage>
</organism>
<gene>
    <name evidence="1" type="ORF">DdX_00679</name>
</gene>
<comment type="caution">
    <text evidence="1">The sequence shown here is derived from an EMBL/GenBank/DDBJ whole genome shotgun (WGS) entry which is preliminary data.</text>
</comment>
<name>A0AAD4NHG6_9BILA</name>
<dbReference type="AlphaFoldDB" id="A0AAD4NHG6"/>
<dbReference type="Proteomes" id="UP001201812">
    <property type="component" value="Unassembled WGS sequence"/>
</dbReference>
<accession>A0AAD4NHG6</accession>
<dbReference type="EMBL" id="JAKKPZ010000001">
    <property type="protein sequence ID" value="KAI1728492.1"/>
    <property type="molecule type" value="Genomic_DNA"/>
</dbReference>
<evidence type="ECO:0000313" key="1">
    <source>
        <dbReference type="EMBL" id="KAI1728492.1"/>
    </source>
</evidence>
<reference evidence="1" key="1">
    <citation type="submission" date="2022-01" db="EMBL/GenBank/DDBJ databases">
        <title>Genome Sequence Resource for Two Populations of Ditylenchus destructor, the Migratory Endoparasitic Phytonematode.</title>
        <authorList>
            <person name="Zhang H."/>
            <person name="Lin R."/>
            <person name="Xie B."/>
        </authorList>
    </citation>
    <scope>NUCLEOTIDE SEQUENCE</scope>
    <source>
        <strain evidence="1">BazhouSP</strain>
    </source>
</reference>
<proteinExistence type="predicted"/>
<keyword evidence="2" id="KW-1185">Reference proteome</keyword>
<evidence type="ECO:0000313" key="2">
    <source>
        <dbReference type="Proteomes" id="UP001201812"/>
    </source>
</evidence>
<protein>
    <submittedName>
        <fullName evidence="1">Uncharacterized protein</fullName>
    </submittedName>
</protein>